<gene>
    <name evidence="2" type="ORF">A3J64_03550</name>
</gene>
<dbReference type="EMBL" id="MHNB01000019">
    <property type="protein sequence ID" value="OGZ36885.1"/>
    <property type="molecule type" value="Genomic_DNA"/>
</dbReference>
<dbReference type="AlphaFoldDB" id="A0A1G2FFP2"/>
<sequence length="92" mass="10369">MDSLVINEKVSYFLNIAVFALVFSIFTLWKTDYLIYGLITFVYGLTGHVIDNAFDLLANNNLSPKAKKGLAVVHILLFIIWLIIILTIAFCS</sequence>
<evidence type="ECO:0000256" key="1">
    <source>
        <dbReference type="SAM" id="Phobius"/>
    </source>
</evidence>
<dbReference type="Proteomes" id="UP000177061">
    <property type="component" value="Unassembled WGS sequence"/>
</dbReference>
<name>A0A1G2FFP2_9BACT</name>
<accession>A0A1G2FFP2</accession>
<keyword evidence="1" id="KW-0472">Membrane</keyword>
<dbReference type="STRING" id="1801997.A3J64_03550"/>
<keyword evidence="1" id="KW-0812">Transmembrane</keyword>
<reference evidence="2 3" key="1">
    <citation type="journal article" date="2016" name="Nat. Commun.">
        <title>Thousands of microbial genomes shed light on interconnected biogeochemical processes in an aquifer system.</title>
        <authorList>
            <person name="Anantharaman K."/>
            <person name="Brown C.T."/>
            <person name="Hug L.A."/>
            <person name="Sharon I."/>
            <person name="Castelle C.J."/>
            <person name="Probst A.J."/>
            <person name="Thomas B.C."/>
            <person name="Singh A."/>
            <person name="Wilkins M.J."/>
            <person name="Karaoz U."/>
            <person name="Brodie E.L."/>
            <person name="Williams K.H."/>
            <person name="Hubbard S.S."/>
            <person name="Banfield J.F."/>
        </authorList>
    </citation>
    <scope>NUCLEOTIDE SEQUENCE [LARGE SCALE GENOMIC DNA]</scope>
</reference>
<feature type="transmembrane region" description="Helical" evidence="1">
    <location>
        <begin position="12"/>
        <end position="29"/>
    </location>
</feature>
<feature type="transmembrane region" description="Helical" evidence="1">
    <location>
        <begin position="70"/>
        <end position="90"/>
    </location>
</feature>
<organism evidence="2 3">
    <name type="scientific">Candidatus Portnoybacteria bacterium RIFCSPHIGHO2_12_FULL_38_9</name>
    <dbReference type="NCBI Taxonomy" id="1801997"/>
    <lineage>
        <taxon>Bacteria</taxon>
        <taxon>Candidatus Portnoyibacteriota</taxon>
    </lineage>
</organism>
<proteinExistence type="predicted"/>
<evidence type="ECO:0000313" key="2">
    <source>
        <dbReference type="EMBL" id="OGZ36885.1"/>
    </source>
</evidence>
<feature type="transmembrane region" description="Helical" evidence="1">
    <location>
        <begin position="35"/>
        <end position="58"/>
    </location>
</feature>
<comment type="caution">
    <text evidence="2">The sequence shown here is derived from an EMBL/GenBank/DDBJ whole genome shotgun (WGS) entry which is preliminary data.</text>
</comment>
<protein>
    <submittedName>
        <fullName evidence="2">Uncharacterized protein</fullName>
    </submittedName>
</protein>
<evidence type="ECO:0000313" key="3">
    <source>
        <dbReference type="Proteomes" id="UP000177061"/>
    </source>
</evidence>
<keyword evidence="1" id="KW-1133">Transmembrane helix</keyword>